<evidence type="ECO:0000256" key="1">
    <source>
        <dbReference type="ARBA" id="ARBA00006962"/>
    </source>
</evidence>
<evidence type="ECO:0000313" key="6">
    <source>
        <dbReference type="EMBL" id="BAP34712.1"/>
    </source>
</evidence>
<keyword evidence="3 6" id="KW-0808">Transferase</keyword>
<evidence type="ECO:0000259" key="4">
    <source>
        <dbReference type="Pfam" id="PF06722"/>
    </source>
</evidence>
<evidence type="ECO:0000259" key="5">
    <source>
        <dbReference type="Pfam" id="PF21036"/>
    </source>
</evidence>
<proteinExistence type="inferred from homology"/>
<feature type="domain" description="Erythromycin biosynthesis protein CIII-like N-terminal" evidence="5">
    <location>
        <begin position="45"/>
        <end position="277"/>
    </location>
</feature>
<dbReference type="PANTHER" id="PTHR48050">
    <property type="entry name" value="STEROL 3-BETA-GLUCOSYLTRANSFERASE"/>
    <property type="match status" value="1"/>
</dbReference>
<feature type="domain" description="Erythromycin biosynthesis protein CIII-like C-terminal" evidence="4">
    <location>
        <begin position="293"/>
        <end position="436"/>
    </location>
</feature>
<dbReference type="SUPFAM" id="SSF53756">
    <property type="entry name" value="UDP-Glycosyltransferase/glycogen phosphorylase"/>
    <property type="match status" value="1"/>
</dbReference>
<organism evidence="6">
    <name type="scientific">Streptomyces sp. ML694-90F3</name>
    <dbReference type="NCBI Taxonomy" id="1265536"/>
    <lineage>
        <taxon>Bacteria</taxon>
        <taxon>Bacillati</taxon>
        <taxon>Actinomycetota</taxon>
        <taxon>Actinomycetes</taxon>
        <taxon>Kitasatosporales</taxon>
        <taxon>Streptomycetaceae</taxon>
        <taxon>Streptomyces</taxon>
    </lineage>
</organism>
<protein>
    <submittedName>
        <fullName evidence="6">Glycosyltransferase</fullName>
    </submittedName>
</protein>
<comment type="similarity">
    <text evidence="1">Belongs to the glycosyltransferase 28 family.</text>
</comment>
<dbReference type="CDD" id="cd03784">
    <property type="entry name" value="GT1_Gtf-like"/>
    <property type="match status" value="1"/>
</dbReference>
<gene>
    <name evidence="6" type="primary">idnS4</name>
</gene>
<sequence>MDIVSVGPVGRLFRCPTPEGDIPVRVMLMSFPTRTHIYSLAPVGWALRAAGHEVRYVGQRNPSEVDPFLQTGLECMWVGGDFDIARHRQAGGSVDPGEDPFKLSETRSERLTDAYVKAAYDTTAEMIRYLNPDRMLNETLRLAREWGPDLIVWDPLIYTAPLVAKVVGAAQMRMLYAADQNARVHFEYEKLKARRPDEEWSDPLREWMSEWLARHGHEFDEELRFGSASIDPGPECVQFPLDVNYLRTRFVPVNRPLPMERWVYEPPARPRVLLTLGVSNRQVHGEEQASVSELLAGLGSLDVEVIATFSREQLPAGTRLPDNVRAEAFVPMNEVLASCSAIVHQGGGATIGNAVVNGVPQLLVPGTIWSERASAVAQAERGFGLFMDLGDITAERIARDVTRLLEEESFRRIAAEVRDEMLAAPTFADVVPLLEAAAAAAR</sequence>
<dbReference type="InterPro" id="IPR002213">
    <property type="entry name" value="UDP_glucos_trans"/>
</dbReference>
<dbReference type="PANTHER" id="PTHR48050:SF13">
    <property type="entry name" value="STEROL 3-BETA-GLUCOSYLTRANSFERASE UGT80A2"/>
    <property type="match status" value="1"/>
</dbReference>
<dbReference type="InterPro" id="IPR010610">
    <property type="entry name" value="EryCIII-like_C"/>
</dbReference>
<dbReference type="Pfam" id="PF06722">
    <property type="entry name" value="EryCIII-like_C"/>
    <property type="match status" value="1"/>
</dbReference>
<dbReference type="AlphaFoldDB" id="A0A077KT14"/>
<dbReference type="GO" id="GO:0008194">
    <property type="term" value="F:UDP-glycosyltransferase activity"/>
    <property type="evidence" value="ECO:0007669"/>
    <property type="project" value="InterPro"/>
</dbReference>
<dbReference type="GO" id="GO:0016758">
    <property type="term" value="F:hexosyltransferase activity"/>
    <property type="evidence" value="ECO:0007669"/>
    <property type="project" value="UniProtKB-ARBA"/>
</dbReference>
<dbReference type="InterPro" id="IPR048284">
    <property type="entry name" value="EryCIII-like_N"/>
</dbReference>
<dbReference type="GO" id="GO:0017000">
    <property type="term" value="P:antibiotic biosynthetic process"/>
    <property type="evidence" value="ECO:0007669"/>
    <property type="project" value="UniProtKB-ARBA"/>
</dbReference>
<evidence type="ECO:0000256" key="3">
    <source>
        <dbReference type="ARBA" id="ARBA00022679"/>
    </source>
</evidence>
<dbReference type="EMBL" id="AB767280">
    <property type="protein sequence ID" value="BAP34712.1"/>
    <property type="molecule type" value="Genomic_DNA"/>
</dbReference>
<accession>A0A077KT14</accession>
<dbReference type="InterPro" id="IPR050426">
    <property type="entry name" value="Glycosyltransferase_28"/>
</dbReference>
<dbReference type="Gene3D" id="3.40.50.2000">
    <property type="entry name" value="Glycogen Phosphorylase B"/>
    <property type="match status" value="2"/>
</dbReference>
<keyword evidence="2" id="KW-0328">Glycosyltransferase</keyword>
<evidence type="ECO:0000256" key="2">
    <source>
        <dbReference type="ARBA" id="ARBA00022676"/>
    </source>
</evidence>
<dbReference type="Pfam" id="PF21036">
    <property type="entry name" value="EryCIII-like_N"/>
    <property type="match status" value="1"/>
</dbReference>
<reference evidence="6" key="1">
    <citation type="journal article" date="2013" name="J. Antibiot.">
        <title>Identification of the incednine biosynthetic gene cluster: characterization of novel beta-glutamate-beta-decarboxylase IdnL3.</title>
        <authorList>
            <person name="Takaishi M."/>
            <person name="Kudo F."/>
            <person name="Eguchi T."/>
        </authorList>
    </citation>
    <scope>NUCLEOTIDE SEQUENCE</scope>
    <source>
        <strain evidence="6">ML694-90F3</strain>
    </source>
</reference>
<name>A0A077KT14_9ACTN</name>